<dbReference type="PANTHER" id="PTHR45846:SF1">
    <property type="entry name" value="TRNA-DIHYDROURIDINE(47) SYNTHASE [NAD(P)(+)]-LIKE"/>
    <property type="match status" value="1"/>
</dbReference>
<keyword evidence="11" id="KW-0288">FMN</keyword>
<dbReference type="GO" id="GO:0050660">
    <property type="term" value="F:flavin adenine dinucleotide binding"/>
    <property type="evidence" value="ECO:0007669"/>
    <property type="project" value="UniProtKB-UniRule"/>
</dbReference>
<dbReference type="Proteomes" id="UP000243579">
    <property type="component" value="Unassembled WGS sequence"/>
</dbReference>
<comment type="catalytic activity">
    <reaction evidence="9">
        <text>5,6-dihydrouridine(47) in tRNA + NADP(+) = uridine(47) in tRNA + NADPH + H(+)</text>
        <dbReference type="Rhea" id="RHEA:53360"/>
        <dbReference type="Rhea" id="RHEA-COMP:13539"/>
        <dbReference type="Rhea" id="RHEA-COMP:13540"/>
        <dbReference type="ChEBI" id="CHEBI:15378"/>
        <dbReference type="ChEBI" id="CHEBI:57783"/>
        <dbReference type="ChEBI" id="CHEBI:58349"/>
        <dbReference type="ChEBI" id="CHEBI:65315"/>
        <dbReference type="ChEBI" id="CHEBI:74443"/>
        <dbReference type="EC" id="1.3.1.89"/>
    </reaction>
    <physiologicalReaction direction="right-to-left" evidence="9">
        <dbReference type="Rhea" id="RHEA:53362"/>
    </physiologicalReaction>
</comment>
<feature type="domain" description="C3H1-type" evidence="13">
    <location>
        <begin position="119"/>
        <end position="144"/>
    </location>
</feature>
<feature type="zinc finger region" description="C3H1-type" evidence="10">
    <location>
        <begin position="78"/>
        <end position="106"/>
    </location>
</feature>
<sequence length="626" mass="68895">MSDVEHAPVATEAAPPAPVQVDAEATQVDATAAVETTATDAPVLEEVKAGEAVVKPEEGEGERERGTFKKRPRDAAEDPSTMLCRGVAAGEGCAFGDSCKFSHDVADYMKRRPKDFEGPCPVYTALGYCRYGLNCRYGLSHVDASGTKNLGTPADEKSVEVNDLDTATRDMLRKNKYPFRSVPASHQKKGKKPKTARDVEYDVLDNPEPAAHKPVDFKGKIFVGPLTTVGNLPFRRVLKHWGADITIGEMAMATNLLQGQASEWALLRRHESEDVFGVQIAGAYGDQIARVCELITRKTSVDFIDINMGCPIDLGERALSLHSLTPAMCKSGAGAALMNRAPKLCSVVSGALTGIELGSLGLASRPSLTVKMRAGWSEKTPIAHKLLPKVQSTVSSAEFMNQSVVLNYALKTNVHVDALTIHGRSRLQRYTKNADWVYVAECSDARGEDKSMQMIGGGDVLSYEEFHEHLKSGQIDTCMLARFGYAVCEHIPHGRGSGALIKPWLPTEIKERRHYDISASERLDILKDFVKCGLEHWGSDQKGINRTRRYLLEWQSFLCRYVPVGILEKLPQRINDRPMPYYGRNDLETLMASDQATDWVKISEMLLGPVPEGFQFVPKHKANAYG</sequence>
<evidence type="ECO:0000256" key="7">
    <source>
        <dbReference type="ARBA" id="ARBA00048342"/>
    </source>
</evidence>
<proteinExistence type="inferred from homology"/>
<comment type="catalytic activity">
    <reaction evidence="6">
        <text>5,6-dihydrouridine(47) in tRNA + NAD(+) = uridine(47) in tRNA + NADH + H(+)</text>
        <dbReference type="Rhea" id="RHEA:53364"/>
        <dbReference type="Rhea" id="RHEA-COMP:13539"/>
        <dbReference type="Rhea" id="RHEA-COMP:13540"/>
        <dbReference type="ChEBI" id="CHEBI:15378"/>
        <dbReference type="ChEBI" id="CHEBI:57540"/>
        <dbReference type="ChEBI" id="CHEBI:57945"/>
        <dbReference type="ChEBI" id="CHEBI:65315"/>
        <dbReference type="ChEBI" id="CHEBI:74443"/>
        <dbReference type="EC" id="1.3.1.89"/>
    </reaction>
    <physiologicalReaction direction="right-to-left" evidence="6">
        <dbReference type="Rhea" id="RHEA:53366"/>
    </physiologicalReaction>
</comment>
<evidence type="ECO:0000259" key="13">
    <source>
        <dbReference type="PROSITE" id="PS50103"/>
    </source>
</evidence>
<accession>A0A1V9ZI39</accession>
<comment type="catalytic activity">
    <reaction evidence="7">
        <text>a 5,6-dihydrouridine in mRNA + NAD(+) = a uridine in mRNA + NADH + H(+)</text>
        <dbReference type="Rhea" id="RHEA:69851"/>
        <dbReference type="Rhea" id="RHEA-COMP:14658"/>
        <dbReference type="Rhea" id="RHEA-COMP:17789"/>
        <dbReference type="ChEBI" id="CHEBI:15378"/>
        <dbReference type="ChEBI" id="CHEBI:57540"/>
        <dbReference type="ChEBI" id="CHEBI:57945"/>
        <dbReference type="ChEBI" id="CHEBI:65315"/>
        <dbReference type="ChEBI" id="CHEBI:74443"/>
    </reaction>
    <physiologicalReaction direction="right-to-left" evidence="7">
        <dbReference type="Rhea" id="RHEA:69853"/>
    </physiologicalReaction>
</comment>
<keyword evidence="5 10" id="KW-0862">Zinc</keyword>
<dbReference type="InterPro" id="IPR000571">
    <property type="entry name" value="Znf_CCCH"/>
</dbReference>
<dbReference type="CDD" id="cd02801">
    <property type="entry name" value="DUS_like_FMN"/>
    <property type="match status" value="1"/>
</dbReference>
<dbReference type="PANTHER" id="PTHR45846">
    <property type="entry name" value="TRNA-DIHYDROURIDINE(47) SYNTHASE [NAD(P)(+)]-LIKE"/>
    <property type="match status" value="1"/>
</dbReference>
<dbReference type="SUPFAM" id="SSF51395">
    <property type="entry name" value="FMN-linked oxidoreductases"/>
    <property type="match status" value="1"/>
</dbReference>
<comment type="caution">
    <text evidence="14">The sequence shown here is derived from an EMBL/GenBank/DDBJ whole genome shotgun (WGS) entry which is preliminary data.</text>
</comment>
<comment type="similarity">
    <text evidence="11">Belongs to the dus family. Dus3 subfamily.</text>
</comment>
<evidence type="ECO:0000313" key="14">
    <source>
        <dbReference type="EMBL" id="OQR97662.1"/>
    </source>
</evidence>
<feature type="region of interest" description="Disordered" evidence="12">
    <location>
        <begin position="1"/>
        <end position="77"/>
    </location>
</feature>
<organism evidence="14 15">
    <name type="scientific">Achlya hypogyna</name>
    <name type="common">Oomycete</name>
    <name type="synonym">Protoachlya hypogyna</name>
    <dbReference type="NCBI Taxonomy" id="1202772"/>
    <lineage>
        <taxon>Eukaryota</taxon>
        <taxon>Sar</taxon>
        <taxon>Stramenopiles</taxon>
        <taxon>Oomycota</taxon>
        <taxon>Saprolegniomycetes</taxon>
        <taxon>Saprolegniales</taxon>
        <taxon>Achlyaceae</taxon>
        <taxon>Achlya</taxon>
    </lineage>
</organism>
<keyword evidence="11" id="KW-0285">Flavoprotein</keyword>
<feature type="compositionally biased region" description="Low complexity" evidence="12">
    <location>
        <begin position="7"/>
        <end position="41"/>
    </location>
</feature>
<evidence type="ECO:0000256" key="10">
    <source>
        <dbReference type="PROSITE-ProRule" id="PRU00723"/>
    </source>
</evidence>
<reference evidence="14 15" key="1">
    <citation type="journal article" date="2014" name="Genome Biol. Evol.">
        <title>The secreted proteins of Achlya hypogyna and Thraustotheca clavata identify the ancestral oomycete secretome and reveal gene acquisitions by horizontal gene transfer.</title>
        <authorList>
            <person name="Misner I."/>
            <person name="Blouin N."/>
            <person name="Leonard G."/>
            <person name="Richards T.A."/>
            <person name="Lane C.E."/>
        </authorList>
    </citation>
    <scope>NUCLEOTIDE SEQUENCE [LARGE SCALE GENOMIC DNA]</scope>
    <source>
        <strain evidence="14 15">ATCC 48635</strain>
    </source>
</reference>
<name>A0A1V9ZI39_ACHHY</name>
<dbReference type="OrthoDB" id="259935at2759"/>
<evidence type="ECO:0000256" key="1">
    <source>
        <dbReference type="ARBA" id="ARBA00012376"/>
    </source>
</evidence>
<protein>
    <recommendedName>
        <fullName evidence="1 11">tRNA-dihydrouridine(47) synthase [NAD(P)(+)]</fullName>
        <ecNumber evidence="11">1.3.1.-</ecNumber>
    </recommendedName>
    <alternativeName>
        <fullName evidence="11">tRNA-dihydrouridine synthase 3</fullName>
    </alternativeName>
</protein>
<comment type="catalytic activity">
    <reaction evidence="8">
        <text>a 5,6-dihydrouridine in mRNA + NADP(+) = a uridine in mRNA + NADPH + H(+)</text>
        <dbReference type="Rhea" id="RHEA:69855"/>
        <dbReference type="Rhea" id="RHEA-COMP:14658"/>
        <dbReference type="Rhea" id="RHEA-COMP:17789"/>
        <dbReference type="ChEBI" id="CHEBI:15378"/>
        <dbReference type="ChEBI" id="CHEBI:57783"/>
        <dbReference type="ChEBI" id="CHEBI:58349"/>
        <dbReference type="ChEBI" id="CHEBI:65315"/>
        <dbReference type="ChEBI" id="CHEBI:74443"/>
    </reaction>
    <physiologicalReaction direction="right-to-left" evidence="8">
        <dbReference type="Rhea" id="RHEA:69857"/>
    </physiologicalReaction>
</comment>
<evidence type="ECO:0000256" key="5">
    <source>
        <dbReference type="ARBA" id="ARBA00022833"/>
    </source>
</evidence>
<dbReference type="AlphaFoldDB" id="A0A1V9ZI39"/>
<dbReference type="STRING" id="1202772.A0A1V9ZI39"/>
<dbReference type="SUPFAM" id="SSF90229">
    <property type="entry name" value="CCCH zinc finger"/>
    <property type="match status" value="1"/>
</dbReference>
<gene>
    <name evidence="14" type="ORF">ACHHYP_10133</name>
</gene>
<dbReference type="GO" id="GO:0006397">
    <property type="term" value="P:mRNA processing"/>
    <property type="evidence" value="ECO:0007669"/>
    <property type="project" value="UniProtKB-KW"/>
</dbReference>
<feature type="zinc finger region" description="C3H1-type" evidence="10">
    <location>
        <begin position="119"/>
        <end position="144"/>
    </location>
</feature>
<dbReference type="Pfam" id="PF25585">
    <property type="entry name" value="zf-CCCH_DUS3L"/>
    <property type="match status" value="1"/>
</dbReference>
<evidence type="ECO:0000256" key="9">
    <source>
        <dbReference type="ARBA" id="ARBA00049513"/>
    </source>
</evidence>
<dbReference type="InterPro" id="IPR035587">
    <property type="entry name" value="DUS-like_FMN-bd"/>
</dbReference>
<dbReference type="Pfam" id="PF01207">
    <property type="entry name" value="Dus"/>
    <property type="match status" value="2"/>
</dbReference>
<evidence type="ECO:0000256" key="12">
    <source>
        <dbReference type="SAM" id="MobiDB-lite"/>
    </source>
</evidence>
<dbReference type="GO" id="GO:0003723">
    <property type="term" value="F:RNA binding"/>
    <property type="evidence" value="ECO:0007669"/>
    <property type="project" value="TreeGrafter"/>
</dbReference>
<feature type="compositionally biased region" description="Basic and acidic residues" evidence="12">
    <location>
        <begin position="45"/>
        <end position="67"/>
    </location>
</feature>
<dbReference type="EC" id="1.3.1.-" evidence="11"/>
<comment type="cofactor">
    <cofactor evidence="11">
        <name>FMN</name>
        <dbReference type="ChEBI" id="CHEBI:58210"/>
    </cofactor>
</comment>
<evidence type="ECO:0000256" key="3">
    <source>
        <dbReference type="ARBA" id="ARBA00022723"/>
    </source>
</evidence>
<evidence type="ECO:0000256" key="4">
    <source>
        <dbReference type="ARBA" id="ARBA00022771"/>
    </source>
</evidence>
<dbReference type="EMBL" id="JNBR01000099">
    <property type="protein sequence ID" value="OQR97662.1"/>
    <property type="molecule type" value="Genomic_DNA"/>
</dbReference>
<evidence type="ECO:0000256" key="2">
    <source>
        <dbReference type="ARBA" id="ARBA00022664"/>
    </source>
</evidence>
<feature type="domain" description="C3H1-type" evidence="13">
    <location>
        <begin position="78"/>
        <end position="106"/>
    </location>
</feature>
<keyword evidence="2" id="KW-0507">mRNA processing</keyword>
<keyword evidence="3 10" id="KW-0479">Metal-binding</keyword>
<dbReference type="PROSITE" id="PS50103">
    <property type="entry name" value="ZF_C3H1"/>
    <property type="match status" value="2"/>
</dbReference>
<dbReference type="InterPro" id="IPR013785">
    <property type="entry name" value="Aldolase_TIM"/>
</dbReference>
<dbReference type="GO" id="GO:0106414">
    <property type="term" value="F:mRNA dihydrouridine synthase activity"/>
    <property type="evidence" value="ECO:0007669"/>
    <property type="project" value="RHEA"/>
</dbReference>
<evidence type="ECO:0000256" key="11">
    <source>
        <dbReference type="RuleBase" id="RU291113"/>
    </source>
</evidence>
<dbReference type="Gene3D" id="4.10.1000.10">
    <property type="entry name" value="Zinc finger, CCCH-type"/>
    <property type="match status" value="1"/>
</dbReference>
<keyword evidence="4 10" id="KW-0863">Zinc-finger</keyword>
<dbReference type="SMART" id="SM00356">
    <property type="entry name" value="ZnF_C3H1"/>
    <property type="match status" value="2"/>
</dbReference>
<dbReference type="InterPro" id="IPR036855">
    <property type="entry name" value="Znf_CCCH_sf"/>
</dbReference>
<keyword evidence="11" id="KW-0560">Oxidoreductase</keyword>
<dbReference type="Gene3D" id="3.20.20.70">
    <property type="entry name" value="Aldolase class I"/>
    <property type="match status" value="1"/>
</dbReference>
<dbReference type="GO" id="GO:0102265">
    <property type="term" value="F:tRNA-dihydrouridine47 synthase activity"/>
    <property type="evidence" value="ECO:0007669"/>
    <property type="project" value="UniProtKB-EC"/>
</dbReference>
<dbReference type="GO" id="GO:0008270">
    <property type="term" value="F:zinc ion binding"/>
    <property type="evidence" value="ECO:0007669"/>
    <property type="project" value="UniProtKB-KW"/>
</dbReference>
<evidence type="ECO:0000256" key="6">
    <source>
        <dbReference type="ARBA" id="ARBA00048266"/>
    </source>
</evidence>
<keyword evidence="15" id="KW-1185">Reference proteome</keyword>
<evidence type="ECO:0000256" key="8">
    <source>
        <dbReference type="ARBA" id="ARBA00049447"/>
    </source>
</evidence>
<evidence type="ECO:0000313" key="15">
    <source>
        <dbReference type="Proteomes" id="UP000243579"/>
    </source>
</evidence>
<keyword evidence="11" id="KW-0819">tRNA processing</keyword>